<evidence type="ECO:0000313" key="3">
    <source>
        <dbReference type="Proteomes" id="UP001212411"/>
    </source>
</evidence>
<dbReference type="RefSeq" id="XP_056036552.1">
    <property type="nucleotide sequence ID" value="XM_056183893.1"/>
</dbReference>
<protein>
    <submittedName>
        <fullName evidence="2">Uncharacterized protein</fullName>
    </submittedName>
</protein>
<dbReference type="GeneID" id="80878582"/>
<feature type="compositionally biased region" description="Basic and acidic residues" evidence="1">
    <location>
        <begin position="91"/>
        <end position="100"/>
    </location>
</feature>
<sequence length="314" mass="35509">MFLGSYRNFLRKNVKEVAKSRKNYNCYYSLRPQCFSTAAFLRNKDTKNSEVIFGGQSLDDLFNNVKKSMKEKKDRSMASTNRKTSGNARNDGLEKLDSRPNRQRRNSLQGNRVQLPGFQDRRSQNRSDSAGKTGLQSGEYSARKDVNNSEFPPKFEGIRPHFKPLNRPTPATKEKLKPSEPSVEEVTKFDLADSSNPKSIRAGSRDRLLHKYDAPTTTSSDASVKNPRAKSRKRLQKQEETGMSVLSEGEAASSQGSNQRKKFFRTNVAHLSSFHPQLILPQQLVEFVSPSTSLPKGLQLMKKQLQASVSYPRN</sequence>
<evidence type="ECO:0000313" key="2">
    <source>
        <dbReference type="EMBL" id="WBW72309.1"/>
    </source>
</evidence>
<name>A0AAE9WAY5_9SCHI</name>
<accession>A0AAE9WAY5</accession>
<dbReference type="KEGG" id="som:SOMG_05119"/>
<feature type="compositionally biased region" description="Basic and acidic residues" evidence="1">
    <location>
        <begin position="203"/>
        <end position="213"/>
    </location>
</feature>
<organism evidence="2 3">
    <name type="scientific">Schizosaccharomyces osmophilus</name>
    <dbReference type="NCBI Taxonomy" id="2545709"/>
    <lineage>
        <taxon>Eukaryota</taxon>
        <taxon>Fungi</taxon>
        <taxon>Dikarya</taxon>
        <taxon>Ascomycota</taxon>
        <taxon>Taphrinomycotina</taxon>
        <taxon>Schizosaccharomycetes</taxon>
        <taxon>Schizosaccharomycetales</taxon>
        <taxon>Schizosaccharomycetaceae</taxon>
        <taxon>Schizosaccharomyces</taxon>
    </lineage>
</organism>
<dbReference type="AlphaFoldDB" id="A0AAE9WAY5"/>
<feature type="compositionally biased region" description="Polar residues" evidence="1">
    <location>
        <begin position="126"/>
        <end position="139"/>
    </location>
</feature>
<feature type="compositionally biased region" description="Polar residues" evidence="1">
    <location>
        <begin position="77"/>
        <end position="88"/>
    </location>
</feature>
<gene>
    <name evidence="2" type="ORF">SOMG_05119</name>
</gene>
<proteinExistence type="predicted"/>
<dbReference type="EMBL" id="CP115611">
    <property type="protein sequence ID" value="WBW72309.1"/>
    <property type="molecule type" value="Genomic_DNA"/>
</dbReference>
<feature type="region of interest" description="Disordered" evidence="1">
    <location>
        <begin position="69"/>
        <end position="259"/>
    </location>
</feature>
<keyword evidence="3" id="KW-1185">Reference proteome</keyword>
<dbReference type="Proteomes" id="UP001212411">
    <property type="component" value="Chromosome 1"/>
</dbReference>
<evidence type="ECO:0000256" key="1">
    <source>
        <dbReference type="SAM" id="MobiDB-lite"/>
    </source>
</evidence>
<reference evidence="2 3" key="1">
    <citation type="journal article" date="2023" name="G3 (Bethesda)">
        <title>A high-quality reference genome for the fission yeast Schizosaccharomyces osmophilus.</title>
        <authorList>
            <person name="Jia G.S."/>
            <person name="Zhang W.C."/>
            <person name="Liang Y."/>
            <person name="Liu X.H."/>
            <person name="Rhind N."/>
            <person name="Pidoux A."/>
            <person name="Brysch-Herzberg M."/>
            <person name="Du L.L."/>
        </authorList>
    </citation>
    <scope>NUCLEOTIDE SEQUENCE [LARGE SCALE GENOMIC DNA]</scope>
    <source>
        <strain evidence="2 3">CBS 15793</strain>
    </source>
</reference>